<proteinExistence type="predicted"/>
<comment type="caution">
    <text evidence="1">The sequence shown here is derived from an EMBL/GenBank/DDBJ whole genome shotgun (WGS) entry which is preliminary data.</text>
</comment>
<dbReference type="EMBL" id="QGKV02000759">
    <property type="protein sequence ID" value="KAF3566490.1"/>
    <property type="molecule type" value="Genomic_DNA"/>
</dbReference>
<name>A0ABQ7D666_BRACR</name>
<keyword evidence="2" id="KW-1185">Reference proteome</keyword>
<reference evidence="1 2" key="1">
    <citation type="journal article" date="2020" name="BMC Genomics">
        <title>Intraspecific diversification of the crop wild relative Brassica cretica Lam. using demographic model selection.</title>
        <authorList>
            <person name="Kioukis A."/>
            <person name="Michalopoulou V.A."/>
            <person name="Briers L."/>
            <person name="Pirintsos S."/>
            <person name="Studholme D.J."/>
            <person name="Pavlidis P."/>
            <person name="Sarris P.F."/>
        </authorList>
    </citation>
    <scope>NUCLEOTIDE SEQUENCE [LARGE SCALE GENOMIC DNA]</scope>
    <source>
        <strain evidence="2">cv. PFS-1207/04</strain>
    </source>
</reference>
<evidence type="ECO:0000313" key="1">
    <source>
        <dbReference type="EMBL" id="KAF3566490.1"/>
    </source>
</evidence>
<organism evidence="1 2">
    <name type="scientific">Brassica cretica</name>
    <name type="common">Mustard</name>
    <dbReference type="NCBI Taxonomy" id="69181"/>
    <lineage>
        <taxon>Eukaryota</taxon>
        <taxon>Viridiplantae</taxon>
        <taxon>Streptophyta</taxon>
        <taxon>Embryophyta</taxon>
        <taxon>Tracheophyta</taxon>
        <taxon>Spermatophyta</taxon>
        <taxon>Magnoliopsida</taxon>
        <taxon>eudicotyledons</taxon>
        <taxon>Gunneridae</taxon>
        <taxon>Pentapetalae</taxon>
        <taxon>rosids</taxon>
        <taxon>malvids</taxon>
        <taxon>Brassicales</taxon>
        <taxon>Brassicaceae</taxon>
        <taxon>Brassiceae</taxon>
        <taxon>Brassica</taxon>
    </lineage>
</organism>
<gene>
    <name evidence="1" type="ORF">DY000_02017291</name>
</gene>
<accession>A0ABQ7D666</accession>
<dbReference type="Proteomes" id="UP000266723">
    <property type="component" value="Unassembled WGS sequence"/>
</dbReference>
<evidence type="ECO:0000313" key="2">
    <source>
        <dbReference type="Proteomes" id="UP000266723"/>
    </source>
</evidence>
<protein>
    <submittedName>
        <fullName evidence="1">Uncharacterized protein</fullName>
    </submittedName>
</protein>
<sequence length="101" mass="11955">MHVWSTIARRSRFSPSASWDQTIADLQLTHRPRHQRYLSILCWQCSMYMIWSERNNRLHRHIFKPPEAIISSIEATIRAKISAIRYSSPRLSSSVFSVWNP</sequence>